<reference evidence="2 3" key="1">
    <citation type="submission" date="2020-05" db="EMBL/GenBank/DDBJ databases">
        <title>Ramlibacter rhizophilus sp. nov., isolated from rhizosphere soil of national flower Mugunghwa from South Korea.</title>
        <authorList>
            <person name="Zheng-Fei Y."/>
            <person name="Huan T."/>
        </authorList>
    </citation>
    <scope>NUCLEOTIDE SEQUENCE [LARGE SCALE GENOMIC DNA]</scope>
    <source>
        <strain evidence="2 3">H242</strain>
    </source>
</reference>
<evidence type="ECO:0000259" key="1">
    <source>
        <dbReference type="Pfam" id="PF00582"/>
    </source>
</evidence>
<keyword evidence="3" id="KW-1185">Reference proteome</keyword>
<evidence type="ECO:0000313" key="3">
    <source>
        <dbReference type="Proteomes" id="UP000500826"/>
    </source>
</evidence>
<dbReference type="InterPro" id="IPR006016">
    <property type="entry name" value="UspA"/>
</dbReference>
<gene>
    <name evidence="2" type="ORF">HK414_14505</name>
</gene>
<organism evidence="2 3">
    <name type="scientific">Ramlibacter terrae</name>
    <dbReference type="NCBI Taxonomy" id="2732511"/>
    <lineage>
        <taxon>Bacteria</taxon>
        <taxon>Pseudomonadati</taxon>
        <taxon>Pseudomonadota</taxon>
        <taxon>Betaproteobacteria</taxon>
        <taxon>Burkholderiales</taxon>
        <taxon>Comamonadaceae</taxon>
        <taxon>Ramlibacter</taxon>
    </lineage>
</organism>
<reference evidence="2 3" key="2">
    <citation type="submission" date="2020-05" db="EMBL/GenBank/DDBJ databases">
        <authorList>
            <person name="Khan S.A."/>
            <person name="Jeon C.O."/>
            <person name="Chun B.H."/>
        </authorList>
    </citation>
    <scope>NUCLEOTIDE SEQUENCE [LARGE SCALE GENOMIC DNA]</scope>
    <source>
        <strain evidence="2 3">H242</strain>
    </source>
</reference>
<dbReference type="Gene3D" id="3.40.50.12370">
    <property type="match status" value="1"/>
</dbReference>
<feature type="domain" description="UspA" evidence="1">
    <location>
        <begin position="5"/>
        <end position="125"/>
    </location>
</feature>
<accession>A0ABX6P368</accession>
<name>A0ABX6P368_9BURK</name>
<dbReference type="EMBL" id="CP053418">
    <property type="protein sequence ID" value="QJW84490.1"/>
    <property type="molecule type" value="Genomic_DNA"/>
</dbReference>
<dbReference type="SUPFAM" id="SSF52402">
    <property type="entry name" value="Adenine nucleotide alpha hydrolases-like"/>
    <property type="match status" value="1"/>
</dbReference>
<proteinExistence type="predicted"/>
<evidence type="ECO:0000313" key="2">
    <source>
        <dbReference type="EMBL" id="QJW84490.1"/>
    </source>
</evidence>
<dbReference type="Pfam" id="PF00582">
    <property type="entry name" value="Usp"/>
    <property type="match status" value="1"/>
</dbReference>
<sequence length="172" mass="18539">MTTCYRQILIHLDPTRAVTRRLAAALRVARHDGAAVTALYAATPSFVELAYAPEVGSVLMPDLVELDDRRRQWAIDAFDAAVKDAGLRVRWSQTAEVPVALAFAQQALYADLMVVGQQDRGNENASAVPGDFVETVLSVSGRPAPVLPSTLAGDTIGQTVWEVVCCSPVRPH</sequence>
<protein>
    <submittedName>
        <fullName evidence="2">Universal stress protein</fullName>
    </submittedName>
</protein>
<dbReference type="Proteomes" id="UP000500826">
    <property type="component" value="Chromosome"/>
</dbReference>